<dbReference type="PANTHER" id="PTHR48100:SF54">
    <property type="entry name" value="PHOSPHATASE SPAC5H10.03-RELATED"/>
    <property type="match status" value="1"/>
</dbReference>
<dbReference type="InterPro" id="IPR050275">
    <property type="entry name" value="PGM_Phosphatase"/>
</dbReference>
<proteinExistence type="predicted"/>
<gene>
    <name evidence="1" type="ORF">C8Q69DRAFT_486692</name>
</gene>
<evidence type="ECO:0000313" key="2">
    <source>
        <dbReference type="Proteomes" id="UP000283841"/>
    </source>
</evidence>
<evidence type="ECO:0000313" key="1">
    <source>
        <dbReference type="EMBL" id="RWQ95779.1"/>
    </source>
</evidence>
<accession>A0A443HVB6</accession>
<dbReference type="AlphaFoldDB" id="A0A443HVB6"/>
<dbReference type="CDD" id="cd07067">
    <property type="entry name" value="HP_PGM_like"/>
    <property type="match status" value="1"/>
</dbReference>
<dbReference type="OrthoDB" id="496981at2759"/>
<name>A0A443HVB6_BYSSP</name>
<dbReference type="InterPro" id="IPR029033">
    <property type="entry name" value="His_PPase_superfam"/>
</dbReference>
<dbReference type="Proteomes" id="UP000283841">
    <property type="component" value="Unassembled WGS sequence"/>
</dbReference>
<dbReference type="PANTHER" id="PTHR48100">
    <property type="entry name" value="BROAD-SPECIFICITY PHOSPHATASE YOR283W-RELATED"/>
    <property type="match status" value="1"/>
</dbReference>
<dbReference type="GO" id="GO:0005737">
    <property type="term" value="C:cytoplasm"/>
    <property type="evidence" value="ECO:0007669"/>
    <property type="project" value="TreeGrafter"/>
</dbReference>
<reference evidence="1 2" key="1">
    <citation type="journal article" date="2018" name="Front. Microbiol.">
        <title>Genomic and genetic insights into a cosmopolitan fungus, Paecilomyces variotii (Eurotiales).</title>
        <authorList>
            <person name="Urquhart A.S."/>
            <person name="Mondo S.J."/>
            <person name="Makela M.R."/>
            <person name="Hane J.K."/>
            <person name="Wiebenga A."/>
            <person name="He G."/>
            <person name="Mihaltcheva S."/>
            <person name="Pangilinan J."/>
            <person name="Lipzen A."/>
            <person name="Barry K."/>
            <person name="de Vries R.P."/>
            <person name="Grigoriev I.V."/>
            <person name="Idnurm A."/>
        </authorList>
    </citation>
    <scope>NUCLEOTIDE SEQUENCE [LARGE SCALE GENOMIC DNA]</scope>
    <source>
        <strain evidence="1 2">CBS 101075</strain>
    </source>
</reference>
<protein>
    <submittedName>
        <fullName evidence="1">Putative phosphoglycerate mutase</fullName>
    </submittedName>
</protein>
<dbReference type="EMBL" id="RCNU01000005">
    <property type="protein sequence ID" value="RWQ95779.1"/>
    <property type="molecule type" value="Genomic_DNA"/>
</dbReference>
<dbReference type="InterPro" id="IPR013078">
    <property type="entry name" value="His_Pase_superF_clade-1"/>
</dbReference>
<organism evidence="1 2">
    <name type="scientific">Byssochlamys spectabilis</name>
    <name type="common">Paecilomyces variotii</name>
    <dbReference type="NCBI Taxonomy" id="264951"/>
    <lineage>
        <taxon>Eukaryota</taxon>
        <taxon>Fungi</taxon>
        <taxon>Dikarya</taxon>
        <taxon>Ascomycota</taxon>
        <taxon>Pezizomycotina</taxon>
        <taxon>Eurotiomycetes</taxon>
        <taxon>Eurotiomycetidae</taxon>
        <taxon>Eurotiales</taxon>
        <taxon>Thermoascaceae</taxon>
        <taxon>Paecilomyces</taxon>
    </lineage>
</organism>
<dbReference type="RefSeq" id="XP_028485424.1">
    <property type="nucleotide sequence ID" value="XM_028631927.1"/>
</dbReference>
<keyword evidence="2" id="KW-1185">Reference proteome</keyword>
<dbReference type="SMART" id="SM00855">
    <property type="entry name" value="PGAM"/>
    <property type="match status" value="1"/>
</dbReference>
<dbReference type="Gene3D" id="3.40.50.1240">
    <property type="entry name" value="Phosphoglycerate mutase-like"/>
    <property type="match status" value="1"/>
</dbReference>
<dbReference type="SUPFAM" id="SSF53254">
    <property type="entry name" value="Phosphoglycerate mutase-like"/>
    <property type="match status" value="1"/>
</dbReference>
<dbReference type="VEuPathDB" id="FungiDB:C8Q69DRAFT_486692"/>
<dbReference type="GO" id="GO:0016791">
    <property type="term" value="F:phosphatase activity"/>
    <property type="evidence" value="ECO:0007669"/>
    <property type="project" value="TreeGrafter"/>
</dbReference>
<comment type="caution">
    <text evidence="1">The sequence shown here is derived from an EMBL/GenBank/DDBJ whole genome shotgun (WGS) entry which is preliminary data.</text>
</comment>
<dbReference type="Pfam" id="PF00300">
    <property type="entry name" value="His_Phos_1"/>
    <property type="match status" value="1"/>
</dbReference>
<dbReference type="GeneID" id="39601204"/>
<sequence length="253" mass="28459">MAPILHLVRHAQGEHNKGGDAYLIRDPVLIKSGLDECRMLSEQFPYHSSIDLIVSSPLRRSLYTALEAFKPAIARGVKVVALPELQETSDIACDTGTEVSELAREFSVELGPSGPVVDLSLLKPGWWVKKGKYAPSSSALIARAKDARQWLRARPEKEIVVVGHGGFFHYLTEDWTGVGDSEHASAWENTEFRTYRFVSDDDENASIIETEKSRADRGVTGRIPSRDEQRQLYLKVMQYWEDRGFQNPLKMEG</sequence>